<dbReference type="AlphaFoldDB" id="A0A177G6S3"/>
<protein>
    <submittedName>
        <fullName evidence="1">Uncharacterized protein</fullName>
    </submittedName>
</protein>
<name>A0A177G6S3_9PROT</name>
<accession>A0A177G6S3</accession>
<sequence>MQRHRVRMHVNLLRPLRLHRAGCLRTRRTLRMGGTGDLAARGIFASGLRNALFAGLRFFRPYAPGCPHGIRCGLRQNCTGQRTGKNNSGQQDWPCMSAHPHGGYPSFDPVWLTG</sequence>
<reference evidence="1 2" key="1">
    <citation type="submission" date="2016-03" db="EMBL/GenBank/DDBJ databases">
        <title>Draft genome sequence of Acetobacter malorum CECT 7742, a strain isolated from strawberry vinegar.</title>
        <authorList>
            <person name="Sainz F."/>
            <person name="Mas A."/>
            <person name="Torija M.J."/>
        </authorList>
    </citation>
    <scope>NUCLEOTIDE SEQUENCE [LARGE SCALE GENOMIC DNA]</scope>
    <source>
        <strain evidence="1 2">CECT 7742</strain>
    </source>
</reference>
<dbReference type="EMBL" id="LVHD01000197">
    <property type="protein sequence ID" value="OAG74954.1"/>
    <property type="molecule type" value="Genomic_DNA"/>
</dbReference>
<organism evidence="1 2">
    <name type="scientific">Acetobacter malorum</name>
    <dbReference type="NCBI Taxonomy" id="178901"/>
    <lineage>
        <taxon>Bacteria</taxon>
        <taxon>Pseudomonadati</taxon>
        <taxon>Pseudomonadota</taxon>
        <taxon>Alphaproteobacteria</taxon>
        <taxon>Acetobacterales</taxon>
        <taxon>Acetobacteraceae</taxon>
        <taxon>Acetobacter</taxon>
    </lineage>
</organism>
<evidence type="ECO:0000313" key="2">
    <source>
        <dbReference type="Proteomes" id="UP000077349"/>
    </source>
</evidence>
<dbReference type="Proteomes" id="UP000077349">
    <property type="component" value="Unassembled WGS sequence"/>
</dbReference>
<gene>
    <name evidence="1" type="ORF">Amal_03882</name>
</gene>
<comment type="caution">
    <text evidence="1">The sequence shown here is derived from an EMBL/GenBank/DDBJ whole genome shotgun (WGS) entry which is preliminary data.</text>
</comment>
<evidence type="ECO:0000313" key="1">
    <source>
        <dbReference type="EMBL" id="OAG74954.1"/>
    </source>
</evidence>
<proteinExistence type="predicted"/>